<keyword evidence="4" id="KW-0720">Serine protease</keyword>
<evidence type="ECO:0000256" key="4">
    <source>
        <dbReference type="ARBA" id="ARBA00022825"/>
    </source>
</evidence>
<dbReference type="CDD" id="cd04847">
    <property type="entry name" value="Peptidases_S8_Subtilisin_like_2"/>
    <property type="match status" value="1"/>
</dbReference>
<keyword evidence="2" id="KW-0645">Protease</keyword>
<evidence type="ECO:0000256" key="1">
    <source>
        <dbReference type="ARBA" id="ARBA00011073"/>
    </source>
</evidence>
<dbReference type="PRINTS" id="PR00723">
    <property type="entry name" value="SUBTILISIN"/>
</dbReference>
<dbReference type="GO" id="GO:0004252">
    <property type="term" value="F:serine-type endopeptidase activity"/>
    <property type="evidence" value="ECO:0007669"/>
    <property type="project" value="InterPro"/>
</dbReference>
<dbReference type="AlphaFoldDB" id="A0A6N2UWD2"/>
<evidence type="ECO:0000256" key="2">
    <source>
        <dbReference type="ARBA" id="ARBA00022670"/>
    </source>
</evidence>
<dbReference type="PANTHER" id="PTHR43806:SF11">
    <property type="entry name" value="CEREVISIN-RELATED"/>
    <property type="match status" value="1"/>
</dbReference>
<evidence type="ECO:0000313" key="7">
    <source>
        <dbReference type="EMBL" id="VYT21990.1"/>
    </source>
</evidence>
<dbReference type="PANTHER" id="PTHR43806">
    <property type="entry name" value="PEPTIDASE S8"/>
    <property type="match status" value="1"/>
</dbReference>
<dbReference type="SUPFAM" id="SSF52743">
    <property type="entry name" value="Subtilisin-like"/>
    <property type="match status" value="1"/>
</dbReference>
<dbReference type="InterPro" id="IPR050131">
    <property type="entry name" value="Peptidase_S8_subtilisin-like"/>
</dbReference>
<protein>
    <submittedName>
        <fullName evidence="7">Subtilase family protein</fullName>
    </submittedName>
</protein>
<gene>
    <name evidence="7" type="ORF">CBLFYP116_02385</name>
</gene>
<dbReference type="InterPro" id="IPR036852">
    <property type="entry name" value="Peptidase_S8/S53_dom_sf"/>
</dbReference>
<dbReference type="GO" id="GO:0006508">
    <property type="term" value="P:proteolysis"/>
    <property type="evidence" value="ECO:0007669"/>
    <property type="project" value="UniProtKB-KW"/>
</dbReference>
<dbReference type="Gene3D" id="3.40.50.200">
    <property type="entry name" value="Peptidase S8/S53 domain"/>
    <property type="match status" value="2"/>
</dbReference>
<accession>A0A6N2UWD2</accession>
<proteinExistence type="inferred from homology"/>
<comment type="similarity">
    <text evidence="1">Belongs to the peptidase S8 family.</text>
</comment>
<feature type="region of interest" description="Disordered" evidence="5">
    <location>
        <begin position="10"/>
        <end position="32"/>
    </location>
</feature>
<evidence type="ECO:0000256" key="5">
    <source>
        <dbReference type="SAM" id="MobiDB-lite"/>
    </source>
</evidence>
<name>A0A6N2UWD2_9FIRM</name>
<keyword evidence="3" id="KW-0378">Hydrolase</keyword>
<reference evidence="7" key="1">
    <citation type="submission" date="2019-11" db="EMBL/GenBank/DDBJ databases">
        <authorList>
            <person name="Feng L."/>
        </authorList>
    </citation>
    <scope>NUCLEOTIDE SEQUENCE</scope>
    <source>
        <strain evidence="7">CbolteaeLFYP116</strain>
    </source>
</reference>
<feature type="domain" description="Peptidase S8/S53" evidence="6">
    <location>
        <begin position="261"/>
        <end position="314"/>
    </location>
</feature>
<sequence length="869" mass="100078">MEHLFFTKVEKPSQDRRKRGGFPPSSDRKNNIQHGEKLLSQVRNHVTENIDDIQKFRFEPHLVMKVELEKDAILSEANISKLESMGLKVIDTEEKELMVLFADDYELKEFNKAIDDYKQGVIARTKIENEDLFSSIRSVSRWNQEDRKGQDIEQLSEIDYIDCYLWIFDSLNETKNKAEEFIKNAEQNCMKYCDKYISQTVAVVRLKIQKKQLLYFLKHPLIYRIDRIPNYHIKRAERAAISNIALSDIKYNGDLLTEDSASICVIDSGILSGHPLLKDAIGDAKTFYVSDGYTANENDIDGHGTMVAGICEYGIIHPDAQFIPRIFLYNAKIHDGEYLGDFELCKQELYDEKIEIDMEQEDLLYNFYLGNVTEKDLFDNIGLKTRVQETKSIIKKYTHMHEKLIVNQMREIVEYFYDNYGCRIFNLSQGDLNYPYNDKKPRAWTCVLDELQREYDILFIVSSGNYDYTYEHDVKNILADYPKYFFTDEKARVIDPAASSISLTVGGMALSSIPFVASDERISALPISQKNQISSSTRIGPGIQKAIKPEFVAYGGDNVFNTMLSKISPNVGNYVISLSNKLTDGLFCQDVGTSFAAPYVSHIAALVLERYPHISNNLLRAILASASSVPKEIELQIEKLDDTEEFINCLQPSFKQNVKGQMRANKKKMLHYLVGYGYPIQDMATDSFEQRVMLLADMKDENAIQVDKNHIFEIPIPKEFEAAKGKKRITVSLAYNPDVRKTRMDYLGKSMSFDLIRGKSLEEVYQVCASQAGLDEEEKKERFESKYICDIGNCGKTLREYGTLQKGTFEFSRSSYGENYYLVVDCKKNWSVEKQNYALVVTYQVEDKSVKIYELLKNRIRVPRGRERV</sequence>
<dbReference type="InterPro" id="IPR034074">
    <property type="entry name" value="Y4bN_pept_dom"/>
</dbReference>
<dbReference type="RefSeq" id="WP_002584844.1">
    <property type="nucleotide sequence ID" value="NZ_CACRTF010000011.1"/>
</dbReference>
<organism evidence="7">
    <name type="scientific">Enterocloster bolteae</name>
    <dbReference type="NCBI Taxonomy" id="208479"/>
    <lineage>
        <taxon>Bacteria</taxon>
        <taxon>Bacillati</taxon>
        <taxon>Bacillota</taxon>
        <taxon>Clostridia</taxon>
        <taxon>Lachnospirales</taxon>
        <taxon>Lachnospiraceae</taxon>
        <taxon>Enterocloster</taxon>
    </lineage>
</organism>
<feature type="domain" description="Peptidase S8/S53" evidence="6">
    <location>
        <begin position="404"/>
        <end position="663"/>
    </location>
</feature>
<evidence type="ECO:0000256" key="3">
    <source>
        <dbReference type="ARBA" id="ARBA00022801"/>
    </source>
</evidence>
<dbReference type="InterPro" id="IPR000209">
    <property type="entry name" value="Peptidase_S8/S53_dom"/>
</dbReference>
<dbReference type="Pfam" id="PF00082">
    <property type="entry name" value="Peptidase_S8"/>
    <property type="match status" value="2"/>
</dbReference>
<dbReference type="EMBL" id="CACRTF010000011">
    <property type="protein sequence ID" value="VYT21990.1"/>
    <property type="molecule type" value="Genomic_DNA"/>
</dbReference>
<dbReference type="InterPro" id="IPR015500">
    <property type="entry name" value="Peptidase_S8_subtilisin-rel"/>
</dbReference>
<evidence type="ECO:0000259" key="6">
    <source>
        <dbReference type="Pfam" id="PF00082"/>
    </source>
</evidence>